<comment type="similarity">
    <text evidence="1">Belongs to the sigma-70 factor family. ECF subfamily.</text>
</comment>
<dbReference type="InterPro" id="IPR007627">
    <property type="entry name" value="RNA_pol_sigma70_r2"/>
</dbReference>
<dbReference type="GO" id="GO:0016987">
    <property type="term" value="F:sigma factor activity"/>
    <property type="evidence" value="ECO:0007669"/>
    <property type="project" value="UniProtKB-KW"/>
</dbReference>
<dbReference type="NCBIfam" id="TIGR02937">
    <property type="entry name" value="sigma70-ECF"/>
    <property type="match status" value="1"/>
</dbReference>
<dbReference type="InterPro" id="IPR013325">
    <property type="entry name" value="RNA_pol_sigma_r2"/>
</dbReference>
<dbReference type="InterPro" id="IPR039425">
    <property type="entry name" value="RNA_pol_sigma-70-like"/>
</dbReference>
<dbReference type="FunFam" id="1.10.1740.10:FF:000009">
    <property type="entry name" value="RNA polymerase sigma factor"/>
    <property type="match status" value="1"/>
</dbReference>
<keyword evidence="2" id="KW-0805">Transcription regulation</keyword>
<dbReference type="InterPro" id="IPR014284">
    <property type="entry name" value="RNA_pol_sigma-70_dom"/>
</dbReference>
<name>A0A2A3MEV1_9PSED</name>
<dbReference type="InterPro" id="IPR013249">
    <property type="entry name" value="RNA_pol_sigma70_r4_t2"/>
</dbReference>
<organism evidence="7 8">
    <name type="scientific">Pseudomonas abyssi</name>
    <dbReference type="NCBI Taxonomy" id="170540"/>
    <lineage>
        <taxon>Bacteria</taxon>
        <taxon>Pseudomonadati</taxon>
        <taxon>Pseudomonadota</taxon>
        <taxon>Gammaproteobacteria</taxon>
        <taxon>Pseudomonadales</taxon>
        <taxon>Pseudomonadaceae</taxon>
        <taxon>Pseudomonas</taxon>
    </lineage>
</organism>
<feature type="domain" description="RNA polymerase sigma-70 region 2" evidence="5">
    <location>
        <begin position="13"/>
        <end position="77"/>
    </location>
</feature>
<gene>
    <name evidence="7" type="ORF">CNQ84_15375</name>
</gene>
<dbReference type="PANTHER" id="PTHR43133:SF63">
    <property type="entry name" value="RNA POLYMERASE SIGMA FACTOR FECI-RELATED"/>
    <property type="match status" value="1"/>
</dbReference>
<sequence length="169" mass="19212">MPETSPTHSVESLYNHHHGWLHNWLRQRLGCPQQAADLAQDTFVRVLMRREPVTGTAPRSLLSTIARGLLVDHWRRSALERAWLEAMAQLPEAYAPSPQEQQETLQTLEQIARMLEGLRSPVRQAFMLHQLGGLTHAQIAERLGVSSRTVERHVATALLHCYQLRYGAV</sequence>
<comment type="caution">
    <text evidence="7">The sequence shown here is derived from an EMBL/GenBank/DDBJ whole genome shotgun (WGS) entry which is preliminary data.</text>
</comment>
<dbReference type="EMBL" id="NTMR01000020">
    <property type="protein sequence ID" value="PBK03380.1"/>
    <property type="molecule type" value="Genomic_DNA"/>
</dbReference>
<dbReference type="Pfam" id="PF08281">
    <property type="entry name" value="Sigma70_r4_2"/>
    <property type="match status" value="1"/>
</dbReference>
<accession>A0A2A3MEV1</accession>
<dbReference type="SUPFAM" id="SSF88659">
    <property type="entry name" value="Sigma3 and sigma4 domains of RNA polymerase sigma factors"/>
    <property type="match status" value="1"/>
</dbReference>
<dbReference type="GO" id="GO:0003677">
    <property type="term" value="F:DNA binding"/>
    <property type="evidence" value="ECO:0007669"/>
    <property type="project" value="InterPro"/>
</dbReference>
<dbReference type="RefSeq" id="WP_096005709.1">
    <property type="nucleotide sequence ID" value="NZ_NTMR01000020.1"/>
</dbReference>
<dbReference type="InterPro" id="IPR036388">
    <property type="entry name" value="WH-like_DNA-bd_sf"/>
</dbReference>
<dbReference type="Pfam" id="PF04542">
    <property type="entry name" value="Sigma70_r2"/>
    <property type="match status" value="1"/>
</dbReference>
<dbReference type="InterPro" id="IPR013324">
    <property type="entry name" value="RNA_pol_sigma_r3/r4-like"/>
</dbReference>
<dbReference type="Proteomes" id="UP000242313">
    <property type="component" value="Unassembled WGS sequence"/>
</dbReference>
<dbReference type="NCBIfam" id="NF009180">
    <property type="entry name" value="PRK12528.1"/>
    <property type="match status" value="1"/>
</dbReference>
<dbReference type="Gene3D" id="1.10.10.10">
    <property type="entry name" value="Winged helix-like DNA-binding domain superfamily/Winged helix DNA-binding domain"/>
    <property type="match status" value="1"/>
</dbReference>
<keyword evidence="4" id="KW-0804">Transcription</keyword>
<keyword evidence="3" id="KW-0731">Sigma factor</keyword>
<dbReference type="AlphaFoldDB" id="A0A2A3MEV1"/>
<proteinExistence type="inferred from homology"/>
<evidence type="ECO:0000256" key="1">
    <source>
        <dbReference type="ARBA" id="ARBA00010641"/>
    </source>
</evidence>
<dbReference type="PANTHER" id="PTHR43133">
    <property type="entry name" value="RNA POLYMERASE ECF-TYPE SIGMA FACTO"/>
    <property type="match status" value="1"/>
</dbReference>
<reference evidence="7 8" key="1">
    <citation type="submission" date="2017-09" db="EMBL/GenBank/DDBJ databases">
        <title>Pseudomonas abyssi sp. nov. isolated from Abyssopelagic Water.</title>
        <authorList>
            <person name="Wei Y."/>
        </authorList>
    </citation>
    <scope>NUCLEOTIDE SEQUENCE [LARGE SCALE GENOMIC DNA]</scope>
    <source>
        <strain evidence="7 8">MT5</strain>
    </source>
</reference>
<evidence type="ECO:0000259" key="6">
    <source>
        <dbReference type="Pfam" id="PF08281"/>
    </source>
</evidence>
<dbReference type="GO" id="GO:0006352">
    <property type="term" value="P:DNA-templated transcription initiation"/>
    <property type="evidence" value="ECO:0007669"/>
    <property type="project" value="InterPro"/>
</dbReference>
<evidence type="ECO:0000256" key="4">
    <source>
        <dbReference type="ARBA" id="ARBA00023163"/>
    </source>
</evidence>
<dbReference type="Gene3D" id="1.10.1740.10">
    <property type="match status" value="1"/>
</dbReference>
<protein>
    <submittedName>
        <fullName evidence="7">RNA polymerase subunit sigma</fullName>
    </submittedName>
</protein>
<evidence type="ECO:0000259" key="5">
    <source>
        <dbReference type="Pfam" id="PF04542"/>
    </source>
</evidence>
<evidence type="ECO:0000313" key="7">
    <source>
        <dbReference type="EMBL" id="PBK03380.1"/>
    </source>
</evidence>
<evidence type="ECO:0000313" key="8">
    <source>
        <dbReference type="Proteomes" id="UP000242313"/>
    </source>
</evidence>
<feature type="domain" description="RNA polymerase sigma factor 70 region 4 type 2" evidence="6">
    <location>
        <begin position="109"/>
        <end position="161"/>
    </location>
</feature>
<dbReference type="SUPFAM" id="SSF88946">
    <property type="entry name" value="Sigma2 domain of RNA polymerase sigma factors"/>
    <property type="match status" value="1"/>
</dbReference>
<evidence type="ECO:0000256" key="2">
    <source>
        <dbReference type="ARBA" id="ARBA00023015"/>
    </source>
</evidence>
<keyword evidence="8" id="KW-1185">Reference proteome</keyword>
<evidence type="ECO:0000256" key="3">
    <source>
        <dbReference type="ARBA" id="ARBA00023082"/>
    </source>
</evidence>